<dbReference type="AlphaFoldDB" id="A0A0E9UPH5"/>
<protein>
    <submittedName>
        <fullName evidence="1">Uncharacterized protein</fullName>
    </submittedName>
</protein>
<reference evidence="1" key="2">
    <citation type="journal article" date="2015" name="Fish Shellfish Immunol.">
        <title>Early steps in the European eel (Anguilla anguilla)-Vibrio vulnificus interaction in the gills: Role of the RtxA13 toxin.</title>
        <authorList>
            <person name="Callol A."/>
            <person name="Pajuelo D."/>
            <person name="Ebbesson L."/>
            <person name="Teles M."/>
            <person name="MacKenzie S."/>
            <person name="Amaro C."/>
        </authorList>
    </citation>
    <scope>NUCLEOTIDE SEQUENCE</scope>
</reference>
<sequence length="34" mass="3788">MWSADYPKLAADMQTCNNGKIGIIALTLKKKTVY</sequence>
<organism evidence="1">
    <name type="scientific">Anguilla anguilla</name>
    <name type="common">European freshwater eel</name>
    <name type="synonym">Muraena anguilla</name>
    <dbReference type="NCBI Taxonomy" id="7936"/>
    <lineage>
        <taxon>Eukaryota</taxon>
        <taxon>Metazoa</taxon>
        <taxon>Chordata</taxon>
        <taxon>Craniata</taxon>
        <taxon>Vertebrata</taxon>
        <taxon>Euteleostomi</taxon>
        <taxon>Actinopterygii</taxon>
        <taxon>Neopterygii</taxon>
        <taxon>Teleostei</taxon>
        <taxon>Anguilliformes</taxon>
        <taxon>Anguillidae</taxon>
        <taxon>Anguilla</taxon>
    </lineage>
</organism>
<accession>A0A0E9UPH5</accession>
<proteinExistence type="predicted"/>
<evidence type="ECO:0000313" key="1">
    <source>
        <dbReference type="EMBL" id="JAH67676.1"/>
    </source>
</evidence>
<dbReference type="EMBL" id="GBXM01040901">
    <property type="protein sequence ID" value="JAH67676.1"/>
    <property type="molecule type" value="Transcribed_RNA"/>
</dbReference>
<name>A0A0E9UPH5_ANGAN</name>
<reference evidence="1" key="1">
    <citation type="submission" date="2014-11" db="EMBL/GenBank/DDBJ databases">
        <authorList>
            <person name="Amaro Gonzalez C."/>
        </authorList>
    </citation>
    <scope>NUCLEOTIDE SEQUENCE</scope>
</reference>